<dbReference type="Pfam" id="PF11297">
    <property type="entry name" value="DUF3098"/>
    <property type="match status" value="1"/>
</dbReference>
<organism evidence="2 3">
    <name type="scientific">Riemerella anatipestifer</name>
    <name type="common">Moraxella anatipestifer</name>
    <dbReference type="NCBI Taxonomy" id="34085"/>
    <lineage>
        <taxon>Bacteria</taxon>
        <taxon>Pseudomonadati</taxon>
        <taxon>Bacteroidota</taxon>
        <taxon>Flavobacteriia</taxon>
        <taxon>Flavobacteriales</taxon>
        <taxon>Weeksellaceae</taxon>
        <taxon>Riemerella</taxon>
    </lineage>
</organism>
<gene>
    <name evidence="2" type="ORF">AB406_2238</name>
</gene>
<evidence type="ECO:0000313" key="2">
    <source>
        <dbReference type="EMBL" id="AQY23172.1"/>
    </source>
</evidence>
<name>A0A1S7DVN2_RIEAN</name>
<reference evidence="2 3" key="1">
    <citation type="submission" date="2015-06" db="EMBL/GenBank/DDBJ databases">
        <title>R. anatipestifer strain HXb2 is the most virulent strain so far, and the genome sequence would help us uncover the pathogenesis.</title>
        <authorList>
            <person name="Hu Q."/>
            <person name="Qi J."/>
            <person name="Bo H."/>
            <person name="Liu G."/>
            <person name="Tao M."/>
            <person name="Ding Y."/>
            <person name="Xue Y."/>
        </authorList>
    </citation>
    <scope>NUCLEOTIDE SEQUENCE [LARGE SCALE GENOMIC DNA]</scope>
    <source>
        <strain evidence="2 3">HXb2</strain>
    </source>
</reference>
<dbReference type="AlphaFoldDB" id="A0A1S7DVN2"/>
<keyword evidence="1" id="KW-0472">Membrane</keyword>
<proteinExistence type="predicted"/>
<keyword evidence="1" id="KW-1133">Transmembrane helix</keyword>
<dbReference type="Proteomes" id="UP000189883">
    <property type="component" value="Chromosome"/>
</dbReference>
<evidence type="ECO:0008006" key="4">
    <source>
        <dbReference type="Google" id="ProtNLM"/>
    </source>
</evidence>
<protein>
    <recommendedName>
        <fullName evidence="4">DUF3098 domain-containing protein</fullName>
    </recommendedName>
</protein>
<dbReference type="RefSeq" id="WP_064969706.1">
    <property type="nucleotide sequence ID" value="NZ_CP011859.1"/>
</dbReference>
<accession>A0A1S7DVN2</accession>
<evidence type="ECO:0000256" key="1">
    <source>
        <dbReference type="SAM" id="Phobius"/>
    </source>
</evidence>
<evidence type="ECO:0000313" key="3">
    <source>
        <dbReference type="Proteomes" id="UP000189883"/>
    </source>
</evidence>
<dbReference type="InterPro" id="IPR021448">
    <property type="entry name" value="DUF3098"/>
</dbReference>
<sequence length="87" mass="10082">MTEQNNKANENSFYFKKDNYKWMLIGLVCIVLGFILMMGSGANTTPDGKFDPNYWNEDIFSIRRIRIAPLLVVTGFVIQVYAILKRK</sequence>
<feature type="transmembrane region" description="Helical" evidence="1">
    <location>
        <begin position="20"/>
        <end position="42"/>
    </location>
</feature>
<keyword evidence="1" id="KW-0812">Transmembrane</keyword>
<feature type="transmembrane region" description="Helical" evidence="1">
    <location>
        <begin position="62"/>
        <end position="84"/>
    </location>
</feature>
<dbReference type="EMBL" id="CP011859">
    <property type="protein sequence ID" value="AQY23172.1"/>
    <property type="molecule type" value="Genomic_DNA"/>
</dbReference>